<feature type="binding site" evidence="9">
    <location>
        <position position="8"/>
    </location>
    <ligand>
        <name>Mg(2+)</name>
        <dbReference type="ChEBI" id="CHEBI:18420"/>
        <note>catalytic</note>
    </ligand>
</feature>
<evidence type="ECO:0000256" key="3">
    <source>
        <dbReference type="ARBA" id="ARBA00022722"/>
    </source>
</evidence>
<evidence type="ECO:0000256" key="2">
    <source>
        <dbReference type="ARBA" id="ARBA00009959"/>
    </source>
</evidence>
<evidence type="ECO:0000256" key="1">
    <source>
        <dbReference type="ARBA" id="ARBA00001946"/>
    </source>
</evidence>
<evidence type="ECO:0000256" key="6">
    <source>
        <dbReference type="ARBA" id="ARBA00022801"/>
    </source>
</evidence>
<evidence type="ECO:0000313" key="11">
    <source>
        <dbReference type="Proteomes" id="UP000323824"/>
    </source>
</evidence>
<comment type="cofactor">
    <cofactor evidence="1 9">
        <name>Mg(2+)</name>
        <dbReference type="ChEBI" id="CHEBI:18420"/>
    </cofactor>
</comment>
<dbReference type="KEGG" id="sper:EW093_03485"/>
<keyword evidence="11" id="KW-1185">Reference proteome</keyword>
<keyword evidence="3 9" id="KW-0540">Nuclease</keyword>
<keyword evidence="4 9" id="KW-0479">Metal-binding</keyword>
<gene>
    <name evidence="9" type="primary">cas2</name>
    <name evidence="10" type="ORF">EW093_03485</name>
</gene>
<comment type="similarity">
    <text evidence="2 9">Belongs to the CRISPR-associated endoribonuclease Cas2 protein family.</text>
</comment>
<dbReference type="GO" id="GO:0043571">
    <property type="term" value="P:maintenance of CRISPR repeat elements"/>
    <property type="evidence" value="ECO:0007669"/>
    <property type="project" value="UniProtKB-UniRule"/>
</dbReference>
<name>A0A5C1QA56_9SPIO</name>
<dbReference type="AlphaFoldDB" id="A0A5C1QA56"/>
<reference evidence="10 11" key="2">
    <citation type="submission" date="2019-09" db="EMBL/GenBank/DDBJ databases">
        <title>Complete Genome Sequence and Methylome Analysis of free living Spirochaetas.</title>
        <authorList>
            <person name="Leshcheva N."/>
            <person name="Mikheeva N."/>
        </authorList>
    </citation>
    <scope>NUCLEOTIDE SEQUENCE [LARGE SCALE GENOMIC DNA]</scope>
    <source>
        <strain evidence="10 11">P</strain>
    </source>
</reference>
<keyword evidence="7 9" id="KW-0460">Magnesium</keyword>
<evidence type="ECO:0000256" key="5">
    <source>
        <dbReference type="ARBA" id="ARBA00022759"/>
    </source>
</evidence>
<keyword evidence="6 9" id="KW-0378">Hydrolase</keyword>
<comment type="subunit">
    <text evidence="9">Homodimer, forms a heterotetramer with a Cas1 homodimer.</text>
</comment>
<evidence type="ECO:0000256" key="9">
    <source>
        <dbReference type="HAMAP-Rule" id="MF_01471"/>
    </source>
</evidence>
<accession>A0A5C1QA56</accession>
<dbReference type="GO" id="GO:0004521">
    <property type="term" value="F:RNA endonuclease activity"/>
    <property type="evidence" value="ECO:0007669"/>
    <property type="project" value="InterPro"/>
</dbReference>
<keyword evidence="8 9" id="KW-0051">Antiviral defense</keyword>
<evidence type="ECO:0000256" key="4">
    <source>
        <dbReference type="ARBA" id="ARBA00022723"/>
    </source>
</evidence>
<comment type="function">
    <text evidence="9">CRISPR (clustered regularly interspaced short palindromic repeat), is an adaptive immune system that provides protection against mobile genetic elements (viruses, transposable elements and conjugative plasmids). CRISPR clusters contain sequences complementary to antecedent mobile elements and target invading nucleic acids. CRISPR clusters are transcribed and processed into CRISPR RNA (crRNA). Functions as a ssRNA-specific endoribonuclease. Involved in the integration of spacer DNA into the CRISPR cassette.</text>
</comment>
<dbReference type="GO" id="GO:0016787">
    <property type="term" value="F:hydrolase activity"/>
    <property type="evidence" value="ECO:0007669"/>
    <property type="project" value="UniProtKB-KW"/>
</dbReference>
<protein>
    <recommendedName>
        <fullName evidence="9">CRISPR-associated endoribonuclease Cas2</fullName>
        <ecNumber evidence="9">3.1.-.-</ecNumber>
    </recommendedName>
</protein>
<reference evidence="10 11" key="1">
    <citation type="submission" date="2019-02" db="EMBL/GenBank/DDBJ databases">
        <authorList>
            <person name="Fomenkov A."/>
            <person name="Dubinina G."/>
            <person name="Grabovich M."/>
            <person name="Vincze T."/>
            <person name="Roberts R.J."/>
        </authorList>
    </citation>
    <scope>NUCLEOTIDE SEQUENCE [LARGE SCALE GENOMIC DNA]</scope>
    <source>
        <strain evidence="10 11">P</strain>
    </source>
</reference>
<keyword evidence="5 9" id="KW-0255">Endonuclease</keyword>
<sequence length="96" mass="11362">MYVSIVCDFNSDNSRKVVDSILMQYGFNRVQTDTYEMNSIGDNSVSKLKLEIDRHCDAFDKVRLYQYPLDHKLVISYLHEKRWKKKIILDKSIIKG</sequence>
<dbReference type="RefSeq" id="WP_149567057.1">
    <property type="nucleotide sequence ID" value="NZ_CP035807.1"/>
</dbReference>
<dbReference type="GO" id="GO:0046872">
    <property type="term" value="F:metal ion binding"/>
    <property type="evidence" value="ECO:0007669"/>
    <property type="project" value="UniProtKB-UniRule"/>
</dbReference>
<evidence type="ECO:0000256" key="8">
    <source>
        <dbReference type="ARBA" id="ARBA00023118"/>
    </source>
</evidence>
<dbReference type="Proteomes" id="UP000323824">
    <property type="component" value="Chromosome"/>
</dbReference>
<dbReference type="InterPro" id="IPR019199">
    <property type="entry name" value="Virulence_VapD/CRISPR_Cas2"/>
</dbReference>
<dbReference type="SUPFAM" id="SSF143430">
    <property type="entry name" value="TTP0101/SSO1404-like"/>
    <property type="match status" value="1"/>
</dbReference>
<proteinExistence type="inferred from homology"/>
<evidence type="ECO:0000256" key="7">
    <source>
        <dbReference type="ARBA" id="ARBA00022842"/>
    </source>
</evidence>
<dbReference type="Gene3D" id="3.30.70.240">
    <property type="match status" value="1"/>
</dbReference>
<organism evidence="10 11">
    <name type="scientific">Thiospirochaeta perfilievii</name>
    <dbReference type="NCBI Taxonomy" id="252967"/>
    <lineage>
        <taxon>Bacteria</taxon>
        <taxon>Pseudomonadati</taxon>
        <taxon>Spirochaetota</taxon>
        <taxon>Spirochaetia</taxon>
        <taxon>Spirochaetales</taxon>
        <taxon>Spirochaetaceae</taxon>
        <taxon>Thiospirochaeta</taxon>
    </lineage>
</organism>
<dbReference type="Pfam" id="PF09827">
    <property type="entry name" value="CRISPR_Cas2"/>
    <property type="match status" value="1"/>
</dbReference>
<evidence type="ECO:0000313" key="10">
    <source>
        <dbReference type="EMBL" id="QEN03799.1"/>
    </source>
</evidence>
<dbReference type="InterPro" id="IPR021127">
    <property type="entry name" value="CRISPR_associated_Cas2"/>
</dbReference>
<dbReference type="EC" id="3.1.-.-" evidence="9"/>
<dbReference type="OrthoDB" id="361083at2"/>
<dbReference type="HAMAP" id="MF_01471">
    <property type="entry name" value="Cas2"/>
    <property type="match status" value="1"/>
</dbReference>
<dbReference type="GO" id="GO:0051607">
    <property type="term" value="P:defense response to virus"/>
    <property type="evidence" value="ECO:0007669"/>
    <property type="project" value="UniProtKB-UniRule"/>
</dbReference>
<dbReference type="EMBL" id="CP035807">
    <property type="protein sequence ID" value="QEN03799.1"/>
    <property type="molecule type" value="Genomic_DNA"/>
</dbReference>